<evidence type="ECO:0000259" key="1">
    <source>
        <dbReference type="PROSITE" id="PS50943"/>
    </source>
</evidence>
<dbReference type="CDD" id="cd00093">
    <property type="entry name" value="HTH_XRE"/>
    <property type="match status" value="1"/>
</dbReference>
<evidence type="ECO:0000313" key="2">
    <source>
        <dbReference type="EMBL" id="EKB64964.1"/>
    </source>
</evidence>
<feature type="domain" description="HTH cro/C1-type" evidence="1">
    <location>
        <begin position="20"/>
        <end position="62"/>
    </location>
</feature>
<organism evidence="2 3">
    <name type="scientific">Lactobacillus crispatus FB077-07</name>
    <dbReference type="NCBI Taxonomy" id="883092"/>
    <lineage>
        <taxon>Bacteria</taxon>
        <taxon>Bacillati</taxon>
        <taxon>Bacillota</taxon>
        <taxon>Bacilli</taxon>
        <taxon>Lactobacillales</taxon>
        <taxon>Lactobacillaceae</taxon>
        <taxon>Lactobacillus</taxon>
    </lineage>
</organism>
<dbReference type="AlphaFoldDB" id="K1N9M2"/>
<dbReference type="SUPFAM" id="SSF47413">
    <property type="entry name" value="lambda repressor-like DNA-binding domains"/>
    <property type="match status" value="1"/>
</dbReference>
<dbReference type="GO" id="GO:0003677">
    <property type="term" value="F:DNA binding"/>
    <property type="evidence" value="ECO:0007669"/>
    <property type="project" value="InterPro"/>
</dbReference>
<dbReference type="RefSeq" id="WP_005724813.1">
    <property type="nucleotide sequence ID" value="NZ_JH932273.1"/>
</dbReference>
<protein>
    <recommendedName>
        <fullName evidence="1">HTH cro/C1-type domain-containing protein</fullName>
    </recommendedName>
</protein>
<comment type="caution">
    <text evidence="2">The sequence shown here is derived from an EMBL/GenBank/DDBJ whole genome shotgun (WGS) entry which is preliminary data.</text>
</comment>
<dbReference type="HOGENOM" id="CLU_066192_4_0_9"/>
<dbReference type="Gene3D" id="1.10.260.40">
    <property type="entry name" value="lambda repressor-like DNA-binding domains"/>
    <property type="match status" value="1"/>
</dbReference>
<dbReference type="OrthoDB" id="9805856at2"/>
<name>K1N9M2_9LACO</name>
<dbReference type="PATRIC" id="fig|883092.3.peg.1867"/>
<dbReference type="InterPro" id="IPR001387">
    <property type="entry name" value="Cro/C1-type_HTH"/>
</dbReference>
<sequence length="122" mass="14093">MSAKDNVMRLWKERRPDIKSVAELERKMDLSNGIISKWETKKPSTASAQKVADFFKVPLSEVLDDVTDESVTLNKNDQELLAMFRKETDGMSNEEKQDFQDSLGILMNTAKQIVKRRRKSEK</sequence>
<dbReference type="EMBL" id="AGZG01000096">
    <property type="protein sequence ID" value="EKB64964.1"/>
    <property type="molecule type" value="Genomic_DNA"/>
</dbReference>
<evidence type="ECO:0000313" key="3">
    <source>
        <dbReference type="Proteomes" id="UP000004722"/>
    </source>
</evidence>
<gene>
    <name evidence="2" type="ORF">HMPREF9249_01879</name>
</gene>
<accession>K1N9M2</accession>
<dbReference type="InterPro" id="IPR010982">
    <property type="entry name" value="Lambda_DNA-bd_dom_sf"/>
</dbReference>
<dbReference type="Proteomes" id="UP000004722">
    <property type="component" value="Unassembled WGS sequence"/>
</dbReference>
<proteinExistence type="predicted"/>
<dbReference type="PROSITE" id="PS50943">
    <property type="entry name" value="HTH_CROC1"/>
    <property type="match status" value="1"/>
</dbReference>
<reference evidence="2 3" key="1">
    <citation type="submission" date="2012-07" db="EMBL/GenBank/DDBJ databases">
        <title>The Genome Sequence of Lactobacillus crispatus FB077-07.</title>
        <authorList>
            <consortium name="The Broad Institute Genome Sequencing Platform"/>
            <person name="Earl A."/>
            <person name="Ward D."/>
            <person name="Feldgarden M."/>
            <person name="Gevers D."/>
            <person name="Saerens B."/>
            <person name="Vaneechoutte M."/>
            <person name="Walker B."/>
            <person name="Young S.K."/>
            <person name="Zeng Q."/>
            <person name="Gargeya S."/>
            <person name="Fitzgerald M."/>
            <person name="Haas B."/>
            <person name="Abouelleil A."/>
            <person name="Alvarado L."/>
            <person name="Arachchi H.M."/>
            <person name="Berlin A.M."/>
            <person name="Chapman S.B."/>
            <person name="Goldberg J."/>
            <person name="Griggs A."/>
            <person name="Gujja S."/>
            <person name="Hansen M."/>
            <person name="Howarth C."/>
            <person name="Imamovic A."/>
            <person name="Larimer J."/>
            <person name="McCowen C."/>
            <person name="Montmayeur A."/>
            <person name="Murphy C."/>
            <person name="Neiman D."/>
            <person name="Pearson M."/>
            <person name="Priest M."/>
            <person name="Roberts A."/>
            <person name="Saif S."/>
            <person name="Shea T."/>
            <person name="Sisk P."/>
            <person name="Sykes S."/>
            <person name="Wortman J."/>
            <person name="Nusbaum C."/>
            <person name="Birren B."/>
        </authorList>
    </citation>
    <scope>NUCLEOTIDE SEQUENCE [LARGE SCALE GENOMIC DNA]</scope>
    <source>
        <strain evidence="2 3">FB077-07</strain>
    </source>
</reference>
<dbReference type="Pfam" id="PF01381">
    <property type="entry name" value="HTH_3"/>
    <property type="match status" value="1"/>
</dbReference>